<proteinExistence type="predicted"/>
<gene>
    <name evidence="1" type="ORF">Taro_055414</name>
</gene>
<dbReference type="Proteomes" id="UP000652761">
    <property type="component" value="Unassembled WGS sequence"/>
</dbReference>
<evidence type="ECO:0000313" key="1">
    <source>
        <dbReference type="EMBL" id="MQM22363.1"/>
    </source>
</evidence>
<comment type="caution">
    <text evidence="1">The sequence shown here is derived from an EMBL/GenBank/DDBJ whole genome shotgun (WGS) entry which is preliminary data.</text>
</comment>
<evidence type="ECO:0000313" key="2">
    <source>
        <dbReference type="Proteomes" id="UP000652761"/>
    </source>
</evidence>
<name>A0A843XT83_COLES</name>
<sequence>MEPLFGLTSACAPHVVHGAGLADACSRHEDTAWSGGNAVRISYFAFFVEVTDPPIATRSRQADPLRSCS</sequence>
<keyword evidence="2" id="KW-1185">Reference proteome</keyword>
<dbReference type="AlphaFoldDB" id="A0A843XT83"/>
<dbReference type="EMBL" id="NMUH01012754">
    <property type="protein sequence ID" value="MQM22363.1"/>
    <property type="molecule type" value="Genomic_DNA"/>
</dbReference>
<reference evidence="1" key="1">
    <citation type="submission" date="2017-07" db="EMBL/GenBank/DDBJ databases">
        <title>Taro Niue Genome Assembly and Annotation.</title>
        <authorList>
            <person name="Atibalentja N."/>
            <person name="Keating K."/>
            <person name="Fields C.J."/>
        </authorList>
    </citation>
    <scope>NUCLEOTIDE SEQUENCE</scope>
    <source>
        <strain evidence="1">Niue_2</strain>
        <tissue evidence="1">Leaf</tissue>
    </source>
</reference>
<organism evidence="1 2">
    <name type="scientific">Colocasia esculenta</name>
    <name type="common">Wild taro</name>
    <name type="synonym">Arum esculentum</name>
    <dbReference type="NCBI Taxonomy" id="4460"/>
    <lineage>
        <taxon>Eukaryota</taxon>
        <taxon>Viridiplantae</taxon>
        <taxon>Streptophyta</taxon>
        <taxon>Embryophyta</taxon>
        <taxon>Tracheophyta</taxon>
        <taxon>Spermatophyta</taxon>
        <taxon>Magnoliopsida</taxon>
        <taxon>Liliopsida</taxon>
        <taxon>Araceae</taxon>
        <taxon>Aroideae</taxon>
        <taxon>Colocasieae</taxon>
        <taxon>Colocasia</taxon>
    </lineage>
</organism>
<protein>
    <submittedName>
        <fullName evidence="1">Uncharacterized protein</fullName>
    </submittedName>
</protein>
<accession>A0A843XT83</accession>